<keyword evidence="5" id="KW-0503">Monooxygenase</keyword>
<dbReference type="InterPro" id="IPR050493">
    <property type="entry name" value="FAD-dep_Monooxygenase_BioMet"/>
</dbReference>
<dbReference type="InterPro" id="IPR002938">
    <property type="entry name" value="FAD-bd"/>
</dbReference>
<evidence type="ECO:0000256" key="3">
    <source>
        <dbReference type="ARBA" id="ARBA00022827"/>
    </source>
</evidence>
<sequence length="430" mass="47147">MKIIITGAGLGGLTCAIASRLENLDVTVLERTPDILPVGAGIQIPPNGARVLEQLDLLDAVLDKGAVVRSMDLRRYRDGRVLGAMECGDVVWREYGGPWVMIHRADYQRILFDRAIALGAEVRLGATVTDVDVDRTQVILEDGERVSGDVVIGADGLWSCVRDGILERPSPPIETGDMAYRAVFPRAKLDALDDAEVDALLARTGVTAWLGPEKHAVFYPVRGGEEFNLVLLQPDDLPVDVRTDQGDIAELLVGFRDWNGTLKKLISAIPPMLKWKLCHLPELETWSKGCVTLLGDACHPTLPYQAQGAAMAVEDGAVLAMLLASVARGVRKDGDSDRVTVSAIREALLTYEDLRKAPTTANVQGALRNRNAFHLKDGMLQWLRDLILGWSGMTRETDWVGLMSRRQSQTLAYDALAECRKRIDDPGNEH</sequence>
<evidence type="ECO:0000313" key="7">
    <source>
        <dbReference type="EMBL" id="KAE8154298.1"/>
    </source>
</evidence>
<dbReference type="GO" id="GO:0004497">
    <property type="term" value="F:monooxygenase activity"/>
    <property type="evidence" value="ECO:0007669"/>
    <property type="project" value="UniProtKB-KW"/>
</dbReference>
<dbReference type="GO" id="GO:0071949">
    <property type="term" value="F:FAD binding"/>
    <property type="evidence" value="ECO:0007669"/>
    <property type="project" value="InterPro"/>
</dbReference>
<dbReference type="EMBL" id="ML742030">
    <property type="protein sequence ID" value="KAE8154298.1"/>
    <property type="molecule type" value="Genomic_DNA"/>
</dbReference>
<evidence type="ECO:0000313" key="8">
    <source>
        <dbReference type="Proteomes" id="UP000325780"/>
    </source>
</evidence>
<feature type="domain" description="FAD-binding" evidence="6">
    <location>
        <begin position="2"/>
        <end position="333"/>
    </location>
</feature>
<dbReference type="PRINTS" id="PR00420">
    <property type="entry name" value="RNGMNOXGNASE"/>
</dbReference>
<comment type="similarity">
    <text evidence="1">Belongs to the paxM FAD-dependent monooxygenase family.</text>
</comment>
<protein>
    <recommendedName>
        <fullName evidence="6">FAD-binding domain-containing protein</fullName>
    </recommendedName>
</protein>
<dbReference type="SUPFAM" id="SSF51905">
    <property type="entry name" value="FAD/NAD(P)-binding domain"/>
    <property type="match status" value="1"/>
</dbReference>
<reference evidence="7 8" key="1">
    <citation type="submission" date="2019-04" db="EMBL/GenBank/DDBJ databases">
        <title>Friends and foes A comparative genomics study of 23 Aspergillus species from section Flavi.</title>
        <authorList>
            <consortium name="DOE Joint Genome Institute"/>
            <person name="Kjaerbolling I."/>
            <person name="Vesth T."/>
            <person name="Frisvad J.C."/>
            <person name="Nybo J.L."/>
            <person name="Theobald S."/>
            <person name="Kildgaard S."/>
            <person name="Isbrandt T."/>
            <person name="Kuo A."/>
            <person name="Sato A."/>
            <person name="Lyhne E.K."/>
            <person name="Kogle M.E."/>
            <person name="Wiebenga A."/>
            <person name="Kun R.S."/>
            <person name="Lubbers R.J."/>
            <person name="Makela M.R."/>
            <person name="Barry K."/>
            <person name="Chovatia M."/>
            <person name="Clum A."/>
            <person name="Daum C."/>
            <person name="Haridas S."/>
            <person name="He G."/>
            <person name="LaButti K."/>
            <person name="Lipzen A."/>
            <person name="Mondo S."/>
            <person name="Riley R."/>
            <person name="Salamov A."/>
            <person name="Simmons B.A."/>
            <person name="Magnuson J.K."/>
            <person name="Henrissat B."/>
            <person name="Mortensen U.H."/>
            <person name="Larsen T.O."/>
            <person name="Devries R.P."/>
            <person name="Grigoriev I.V."/>
            <person name="Machida M."/>
            <person name="Baker S.E."/>
            <person name="Andersen M.R."/>
        </authorList>
    </citation>
    <scope>NUCLEOTIDE SEQUENCE [LARGE SCALE GENOMIC DNA]</scope>
    <source>
        <strain evidence="7 8">IBT 18842</strain>
    </source>
</reference>
<evidence type="ECO:0000256" key="2">
    <source>
        <dbReference type="ARBA" id="ARBA00022630"/>
    </source>
</evidence>
<dbReference type="PANTHER" id="PTHR13789">
    <property type="entry name" value="MONOOXYGENASE"/>
    <property type="match status" value="1"/>
</dbReference>
<proteinExistence type="inferred from homology"/>
<dbReference type="PANTHER" id="PTHR13789:SF311">
    <property type="entry name" value="HYDROXYLASE, PUTATIVE (AFU_ORTHOLOGUE AFUA_5G10180)-RELATED"/>
    <property type="match status" value="1"/>
</dbReference>
<keyword evidence="2" id="KW-0285">Flavoprotein</keyword>
<keyword evidence="3" id="KW-0274">FAD</keyword>
<evidence type="ECO:0000256" key="1">
    <source>
        <dbReference type="ARBA" id="ARBA00007992"/>
    </source>
</evidence>
<organism evidence="7 8">
    <name type="scientific">Aspergillus avenaceus</name>
    <dbReference type="NCBI Taxonomy" id="36643"/>
    <lineage>
        <taxon>Eukaryota</taxon>
        <taxon>Fungi</taxon>
        <taxon>Dikarya</taxon>
        <taxon>Ascomycota</taxon>
        <taxon>Pezizomycotina</taxon>
        <taxon>Eurotiomycetes</taxon>
        <taxon>Eurotiomycetidae</taxon>
        <taxon>Eurotiales</taxon>
        <taxon>Aspergillaceae</taxon>
        <taxon>Aspergillus</taxon>
        <taxon>Aspergillus subgen. Circumdati</taxon>
    </lineage>
</organism>
<dbReference type="AlphaFoldDB" id="A0A5N6U6R2"/>
<dbReference type="OrthoDB" id="1878542at2759"/>
<evidence type="ECO:0000256" key="4">
    <source>
        <dbReference type="ARBA" id="ARBA00023002"/>
    </source>
</evidence>
<evidence type="ECO:0000256" key="5">
    <source>
        <dbReference type="ARBA" id="ARBA00023033"/>
    </source>
</evidence>
<evidence type="ECO:0000259" key="6">
    <source>
        <dbReference type="Pfam" id="PF01494"/>
    </source>
</evidence>
<dbReference type="Proteomes" id="UP000325780">
    <property type="component" value="Unassembled WGS sequence"/>
</dbReference>
<accession>A0A5N6U6R2</accession>
<dbReference type="Gene3D" id="3.50.50.60">
    <property type="entry name" value="FAD/NAD(P)-binding domain"/>
    <property type="match status" value="1"/>
</dbReference>
<dbReference type="SUPFAM" id="SSF54373">
    <property type="entry name" value="FAD-linked reductases, C-terminal domain"/>
    <property type="match status" value="1"/>
</dbReference>
<dbReference type="Pfam" id="PF01494">
    <property type="entry name" value="FAD_binding_3"/>
    <property type="match status" value="1"/>
</dbReference>
<name>A0A5N6U6R2_ASPAV</name>
<keyword evidence="8" id="KW-1185">Reference proteome</keyword>
<dbReference type="InterPro" id="IPR036188">
    <property type="entry name" value="FAD/NAD-bd_sf"/>
</dbReference>
<keyword evidence="4" id="KW-0560">Oxidoreductase</keyword>
<gene>
    <name evidence="7" type="ORF">BDV25DRAFT_147891</name>
</gene>